<accession>A0A010YHX7</accession>
<organism evidence="1 2">
    <name type="scientific">Cryptosporangium arvum DSM 44712</name>
    <dbReference type="NCBI Taxonomy" id="927661"/>
    <lineage>
        <taxon>Bacteria</taxon>
        <taxon>Bacillati</taxon>
        <taxon>Actinomycetota</taxon>
        <taxon>Actinomycetes</taxon>
        <taxon>Cryptosporangiales</taxon>
        <taxon>Cryptosporangiaceae</taxon>
        <taxon>Cryptosporangium</taxon>
    </lineage>
</organism>
<proteinExistence type="predicted"/>
<dbReference type="AlphaFoldDB" id="A0A010YHX7"/>
<evidence type="ECO:0000313" key="2">
    <source>
        <dbReference type="Proteomes" id="UP000021053"/>
    </source>
</evidence>
<dbReference type="Proteomes" id="UP000021053">
    <property type="component" value="Unassembled WGS sequence"/>
</dbReference>
<reference evidence="1 2" key="1">
    <citation type="submission" date="2013-07" db="EMBL/GenBank/DDBJ databases">
        <authorList>
            <consortium name="DOE Joint Genome Institute"/>
            <person name="Eisen J."/>
            <person name="Huntemann M."/>
            <person name="Han J."/>
            <person name="Chen A."/>
            <person name="Kyrpides N."/>
            <person name="Mavromatis K."/>
            <person name="Markowitz V."/>
            <person name="Palaniappan K."/>
            <person name="Ivanova N."/>
            <person name="Schaumberg A."/>
            <person name="Pati A."/>
            <person name="Liolios K."/>
            <person name="Nordberg H.P."/>
            <person name="Cantor M.N."/>
            <person name="Hua S.X."/>
            <person name="Woyke T."/>
        </authorList>
    </citation>
    <scope>NUCLEOTIDE SEQUENCE [LARGE SCALE GENOMIC DNA]</scope>
    <source>
        <strain evidence="1 2">DSM 44712</strain>
    </source>
</reference>
<protein>
    <submittedName>
        <fullName evidence="1">Uncharacterized protein</fullName>
    </submittedName>
</protein>
<dbReference type="EMBL" id="JFBT01000001">
    <property type="protein sequence ID" value="EXG79885.1"/>
    <property type="molecule type" value="Genomic_DNA"/>
</dbReference>
<dbReference type="HOGENOM" id="CLU_2698421_0_0_11"/>
<dbReference type="RefSeq" id="WP_035848661.1">
    <property type="nucleotide sequence ID" value="NZ_KK073874.1"/>
</dbReference>
<sequence length="73" mass="7205">MLAVLRAGQHVDVLVHSNGGRADVVASDLAVLCGVGNDGEPDGLLYLAASAAQATVLAAIGPGARLSVTVRSP</sequence>
<name>A0A010YHX7_9ACTN</name>
<keyword evidence="2" id="KW-1185">Reference proteome</keyword>
<gene>
    <name evidence="1" type="ORF">CryarDRAFT_0936</name>
</gene>
<comment type="caution">
    <text evidence="1">The sequence shown here is derived from an EMBL/GenBank/DDBJ whole genome shotgun (WGS) entry which is preliminary data.</text>
</comment>
<evidence type="ECO:0000313" key="1">
    <source>
        <dbReference type="EMBL" id="EXG79885.1"/>
    </source>
</evidence>